<keyword evidence="3" id="KW-1185">Reference proteome</keyword>
<accession>A0A4Y8CFA9</accession>
<proteinExistence type="predicted"/>
<dbReference type="Proteomes" id="UP000297299">
    <property type="component" value="Unassembled WGS sequence"/>
</dbReference>
<dbReference type="AlphaFoldDB" id="A0A4Y8CFA9"/>
<evidence type="ECO:0000313" key="2">
    <source>
        <dbReference type="EMBL" id="TEY25582.1"/>
    </source>
</evidence>
<protein>
    <recommendedName>
        <fullName evidence="4">Ecp2 effector protein domain-containing protein</fullName>
    </recommendedName>
</protein>
<feature type="signal peptide" evidence="1">
    <location>
        <begin position="1"/>
        <end position="20"/>
    </location>
</feature>
<evidence type="ECO:0000256" key="1">
    <source>
        <dbReference type="SAM" id="SignalP"/>
    </source>
</evidence>
<reference evidence="2 3" key="1">
    <citation type="submission" date="2017-11" db="EMBL/GenBank/DDBJ databases">
        <title>Comparative genomics of Botrytis spp.</title>
        <authorList>
            <person name="Valero-Jimenez C.A."/>
            <person name="Tapia P."/>
            <person name="Veloso J."/>
            <person name="Silva-Moreno E."/>
            <person name="Staats M."/>
            <person name="Valdes J.H."/>
            <person name="Van Kan J.A.L."/>
        </authorList>
    </citation>
    <scope>NUCLEOTIDE SEQUENCE [LARGE SCALE GENOMIC DNA]</scope>
    <source>
        <strain evidence="2 3">MUCL2830</strain>
    </source>
</reference>
<dbReference type="EMBL" id="PHWZ01001277">
    <property type="protein sequence ID" value="TEY25582.1"/>
    <property type="molecule type" value="Genomic_DNA"/>
</dbReference>
<sequence length="163" mass="18371">MKLSIVKLASLAALLTPVIANFDVYMVDAYERIFNTRSRGWQIFDAQPSCDQVKTAAIWWSYGDVSGDHEGVRCSGSGCDYTAPISNIDILEMNFSSLRKVWHWTLYKDRGFSMVGLDGNTYGNCIAFPNGDYNCDTNNGAQTLHGYRKFRCLTQYTVNDIFS</sequence>
<comment type="caution">
    <text evidence="2">The sequence shown here is derived from an EMBL/GenBank/DDBJ whole genome shotgun (WGS) entry which is preliminary data.</text>
</comment>
<name>A0A4Y8CFA9_9HELO</name>
<evidence type="ECO:0000313" key="3">
    <source>
        <dbReference type="Proteomes" id="UP000297299"/>
    </source>
</evidence>
<gene>
    <name evidence="2" type="ORF">BOTCAL_1281g00020</name>
</gene>
<dbReference type="OrthoDB" id="3770142at2759"/>
<organism evidence="2 3">
    <name type="scientific">Botryotinia calthae</name>
    <dbReference type="NCBI Taxonomy" id="38488"/>
    <lineage>
        <taxon>Eukaryota</taxon>
        <taxon>Fungi</taxon>
        <taxon>Dikarya</taxon>
        <taxon>Ascomycota</taxon>
        <taxon>Pezizomycotina</taxon>
        <taxon>Leotiomycetes</taxon>
        <taxon>Helotiales</taxon>
        <taxon>Sclerotiniaceae</taxon>
        <taxon>Botryotinia</taxon>
    </lineage>
</organism>
<keyword evidence="1" id="KW-0732">Signal</keyword>
<evidence type="ECO:0008006" key="4">
    <source>
        <dbReference type="Google" id="ProtNLM"/>
    </source>
</evidence>
<feature type="chain" id="PRO_5021501328" description="Ecp2 effector protein domain-containing protein" evidence="1">
    <location>
        <begin position="21"/>
        <end position="163"/>
    </location>
</feature>